<keyword evidence="3" id="KW-1185">Reference proteome</keyword>
<dbReference type="Proteomes" id="UP000605361">
    <property type="component" value="Unassembled WGS sequence"/>
</dbReference>
<dbReference type="InterPro" id="IPR036291">
    <property type="entry name" value="NAD(P)-bd_dom_sf"/>
</dbReference>
<accession>A0A931AMP2</accession>
<dbReference type="InterPro" id="IPR001509">
    <property type="entry name" value="Epimerase_deHydtase"/>
</dbReference>
<evidence type="ECO:0000259" key="1">
    <source>
        <dbReference type="Pfam" id="PF01370"/>
    </source>
</evidence>
<dbReference type="PANTHER" id="PTHR43245">
    <property type="entry name" value="BIFUNCTIONAL POLYMYXIN RESISTANCE PROTEIN ARNA"/>
    <property type="match status" value="1"/>
</dbReference>
<gene>
    <name evidence="2" type="ORF">ITP53_47685</name>
</gene>
<reference evidence="2" key="1">
    <citation type="submission" date="2020-11" db="EMBL/GenBank/DDBJ databases">
        <title>Whole-genome analyses of Nonomuraea sp. K274.</title>
        <authorList>
            <person name="Veyisoglu A."/>
        </authorList>
    </citation>
    <scope>NUCLEOTIDE SEQUENCE</scope>
    <source>
        <strain evidence="2">K274</strain>
    </source>
</reference>
<proteinExistence type="predicted"/>
<dbReference type="Gene3D" id="3.40.50.720">
    <property type="entry name" value="NAD(P)-binding Rossmann-like Domain"/>
    <property type="match status" value="1"/>
</dbReference>
<dbReference type="Pfam" id="PF01370">
    <property type="entry name" value="Epimerase"/>
    <property type="match status" value="1"/>
</dbReference>
<feature type="domain" description="NAD-dependent epimerase/dehydratase" evidence="1">
    <location>
        <begin position="7"/>
        <end position="207"/>
    </location>
</feature>
<name>A0A931AMP2_9ACTN</name>
<evidence type="ECO:0000313" key="2">
    <source>
        <dbReference type="EMBL" id="MBF8193229.1"/>
    </source>
</evidence>
<protein>
    <submittedName>
        <fullName evidence="2">NAD-dependent epimerase/dehydratase family protein</fullName>
    </submittedName>
</protein>
<comment type="caution">
    <text evidence="2">The sequence shown here is derived from an EMBL/GenBank/DDBJ whole genome shotgun (WGS) entry which is preliminary data.</text>
</comment>
<dbReference type="EMBL" id="JADOGI010000266">
    <property type="protein sequence ID" value="MBF8193229.1"/>
    <property type="molecule type" value="Genomic_DNA"/>
</dbReference>
<dbReference type="InterPro" id="IPR050177">
    <property type="entry name" value="Lipid_A_modif_metabolic_enz"/>
</dbReference>
<dbReference type="SUPFAM" id="SSF51735">
    <property type="entry name" value="NAD(P)-binding Rossmann-fold domains"/>
    <property type="match status" value="1"/>
</dbReference>
<dbReference type="AlphaFoldDB" id="A0A931AMP2"/>
<dbReference type="RefSeq" id="WP_195902103.1">
    <property type="nucleotide sequence ID" value="NZ_JADOGI010000266.1"/>
</dbReference>
<organism evidence="2 3">
    <name type="scientific">Nonomuraea cypriaca</name>
    <dbReference type="NCBI Taxonomy" id="1187855"/>
    <lineage>
        <taxon>Bacteria</taxon>
        <taxon>Bacillati</taxon>
        <taxon>Actinomycetota</taxon>
        <taxon>Actinomycetes</taxon>
        <taxon>Streptosporangiales</taxon>
        <taxon>Streptosporangiaceae</taxon>
        <taxon>Nonomuraea</taxon>
    </lineage>
</organism>
<evidence type="ECO:0000313" key="3">
    <source>
        <dbReference type="Proteomes" id="UP000605361"/>
    </source>
</evidence>
<sequence>MGKHVIAGAGQVGKHLAQHLLAQGHQVVVITRSGKGPAGVESVAADLTDRGPLTQIVKGADALHNCAGPAYTRWSQDWPPLASALLAAAEATGAVLVTAGNLYAYGPVTTPMTEGLPLAATGVKGRVRTQMWTDALAAHQAGRARVTEIRSSDYFGPGASDQTPVGTRFVPSLLAGKRTSFLGDADQPHSWTYLPDVAAAMAIAATDERAWGRAWHTPTNLALPARALAGRLCELAGAPAPRLNRPPAPILLALELTNPVIRELKETRYQFDRPFVVDSSAFENTFGMTATPLDAALKATIAATRTT</sequence>